<keyword evidence="1" id="KW-0511">Multifunctional enzyme</keyword>
<evidence type="ECO:0000313" key="4">
    <source>
        <dbReference type="Proteomes" id="UP000054988"/>
    </source>
</evidence>
<reference evidence="3 4" key="1">
    <citation type="submission" date="2015-12" db="EMBL/GenBank/DDBJ databases">
        <title>Draft genome sequence of Moniliophthora roreri, the causal agent of frosty pod rot of cacao.</title>
        <authorList>
            <person name="Aime M.C."/>
            <person name="Diaz-Valderrama J.R."/>
            <person name="Kijpornyongpan T."/>
            <person name="Phillips-Mora W."/>
        </authorList>
    </citation>
    <scope>NUCLEOTIDE SEQUENCE [LARGE SCALE GENOMIC DNA]</scope>
    <source>
        <strain evidence="3 4">MCA 2952</strain>
    </source>
</reference>
<evidence type="ECO:0000313" key="3">
    <source>
        <dbReference type="EMBL" id="KTB28912.1"/>
    </source>
</evidence>
<dbReference type="InterPro" id="IPR050951">
    <property type="entry name" value="Retrovirus_Pol_polyprotein"/>
</dbReference>
<keyword evidence="3" id="KW-0695">RNA-directed DNA polymerase</keyword>
<dbReference type="CDD" id="cd09274">
    <property type="entry name" value="RNase_HI_RT_Ty3"/>
    <property type="match status" value="1"/>
</dbReference>
<dbReference type="InterPro" id="IPR041577">
    <property type="entry name" value="RT_RNaseH_2"/>
</dbReference>
<dbReference type="Proteomes" id="UP000054988">
    <property type="component" value="Unassembled WGS sequence"/>
</dbReference>
<dbReference type="GO" id="GO:0016787">
    <property type="term" value="F:hydrolase activity"/>
    <property type="evidence" value="ECO:0007669"/>
    <property type="project" value="UniProtKB-KW"/>
</dbReference>
<name>A0A0W0EXW2_MONRR</name>
<comment type="caution">
    <text evidence="3">The sequence shown here is derived from an EMBL/GenBank/DDBJ whole genome shotgun (WGS) entry which is preliminary data.</text>
</comment>
<dbReference type="InterPro" id="IPR043502">
    <property type="entry name" value="DNA/RNA_pol_sf"/>
</dbReference>
<dbReference type="AlphaFoldDB" id="A0A0W0EXW2"/>
<dbReference type="InterPro" id="IPR043128">
    <property type="entry name" value="Rev_trsase/Diguanyl_cyclase"/>
</dbReference>
<dbReference type="Gene3D" id="3.10.20.370">
    <property type="match status" value="1"/>
</dbReference>
<dbReference type="PROSITE" id="PS00028">
    <property type="entry name" value="ZINC_FINGER_C2H2_1"/>
    <property type="match status" value="1"/>
</dbReference>
<gene>
    <name evidence="3" type="ORF">WG66_18519</name>
</gene>
<organism evidence="3 4">
    <name type="scientific">Moniliophthora roreri</name>
    <name type="common">Frosty pod rot fungus</name>
    <name type="synonym">Monilia roreri</name>
    <dbReference type="NCBI Taxonomy" id="221103"/>
    <lineage>
        <taxon>Eukaryota</taxon>
        <taxon>Fungi</taxon>
        <taxon>Dikarya</taxon>
        <taxon>Basidiomycota</taxon>
        <taxon>Agaricomycotina</taxon>
        <taxon>Agaricomycetes</taxon>
        <taxon>Agaricomycetidae</taxon>
        <taxon>Agaricales</taxon>
        <taxon>Marasmiineae</taxon>
        <taxon>Marasmiaceae</taxon>
        <taxon>Moniliophthora</taxon>
    </lineage>
</organism>
<accession>A0A0W0EXW2</accession>
<protein>
    <submittedName>
        <fullName evidence="3">Putative reverse transcriptase-rnase h-integrase</fullName>
    </submittedName>
</protein>
<sequence>MHNSTKEEHDRVLALVLECLREHKLYLCVEKCEFIKEHIEYLGVIISHNKVEMDPVKVAGVAEWPVPTEKSEVQSFLGFTNFYRRFIADFSHFAHPLFCLTHNDVKWEWGKAEQDAFDTIKGFITSTPVLILPDSSKPYRIEADSSDFATGAVLSQQSAKDRKWHPVAFYSKSLNAVECNYEIHNKEMLAIIRALETWHHFLEGSPHSFEVWTDHKNLEYFCTAQKLNCCQACWSLYLSHFDFTLHHRPGHSMGKPDALSRRADHGKGEHDNEDIVLLDPKLFHICALEAVKVEGEERDILCDICSGMNSGALEEPIAKAAAELCKDPGFTRYNFPFITVTSSVLLILSI</sequence>
<dbReference type="EMBL" id="LATX01002461">
    <property type="protein sequence ID" value="KTB28912.1"/>
    <property type="molecule type" value="Genomic_DNA"/>
</dbReference>
<keyword evidence="3" id="KW-0548">Nucleotidyltransferase</keyword>
<evidence type="ECO:0000259" key="2">
    <source>
        <dbReference type="PROSITE" id="PS00028"/>
    </source>
</evidence>
<dbReference type="Gene3D" id="3.30.70.270">
    <property type="match status" value="2"/>
</dbReference>
<keyword evidence="3" id="KW-0808">Transferase</keyword>
<dbReference type="FunFam" id="3.30.70.270:FF:000020">
    <property type="entry name" value="Transposon Tf2-6 polyprotein-like Protein"/>
    <property type="match status" value="1"/>
</dbReference>
<dbReference type="PANTHER" id="PTHR37984">
    <property type="entry name" value="PROTEIN CBG26694"/>
    <property type="match status" value="1"/>
</dbReference>
<dbReference type="eggNOG" id="KOG0017">
    <property type="taxonomic scope" value="Eukaryota"/>
</dbReference>
<dbReference type="GO" id="GO:0003964">
    <property type="term" value="F:RNA-directed DNA polymerase activity"/>
    <property type="evidence" value="ECO:0007669"/>
    <property type="project" value="UniProtKB-KW"/>
</dbReference>
<evidence type="ECO:0000256" key="1">
    <source>
        <dbReference type="ARBA" id="ARBA00023268"/>
    </source>
</evidence>
<dbReference type="GO" id="GO:0004519">
    <property type="term" value="F:endonuclease activity"/>
    <property type="evidence" value="ECO:0007669"/>
    <property type="project" value="UniProtKB-KW"/>
</dbReference>
<dbReference type="InterPro" id="IPR013087">
    <property type="entry name" value="Znf_C2H2_type"/>
</dbReference>
<dbReference type="SUPFAM" id="SSF56672">
    <property type="entry name" value="DNA/RNA polymerases"/>
    <property type="match status" value="1"/>
</dbReference>
<proteinExistence type="predicted"/>
<dbReference type="PANTHER" id="PTHR37984:SF5">
    <property type="entry name" value="PROTEIN NYNRIN-LIKE"/>
    <property type="match status" value="1"/>
</dbReference>
<dbReference type="Pfam" id="PF17919">
    <property type="entry name" value="RT_RNaseH_2"/>
    <property type="match status" value="1"/>
</dbReference>
<feature type="domain" description="C2H2-type" evidence="2">
    <location>
        <begin position="229"/>
        <end position="251"/>
    </location>
</feature>